<evidence type="ECO:0000313" key="8">
    <source>
        <dbReference type="EMBL" id="GAA1976938.1"/>
    </source>
</evidence>
<reference evidence="8 9" key="1">
    <citation type="journal article" date="2019" name="Int. J. Syst. Evol. Microbiol.">
        <title>The Global Catalogue of Microorganisms (GCM) 10K type strain sequencing project: providing services to taxonomists for standard genome sequencing and annotation.</title>
        <authorList>
            <consortium name="The Broad Institute Genomics Platform"/>
            <consortium name="The Broad Institute Genome Sequencing Center for Infectious Disease"/>
            <person name="Wu L."/>
            <person name="Ma J."/>
        </authorList>
    </citation>
    <scope>NUCLEOTIDE SEQUENCE [LARGE SCALE GENOMIC DNA]</scope>
    <source>
        <strain evidence="8 9">JCM 14902</strain>
    </source>
</reference>
<evidence type="ECO:0000256" key="5">
    <source>
        <dbReference type="ARBA" id="ARBA00022963"/>
    </source>
</evidence>
<dbReference type="PROSITE" id="PS50035">
    <property type="entry name" value="PLD"/>
    <property type="match status" value="1"/>
</dbReference>
<dbReference type="InterPro" id="IPR025202">
    <property type="entry name" value="PLD-like_dom"/>
</dbReference>
<evidence type="ECO:0000256" key="1">
    <source>
        <dbReference type="ARBA" id="ARBA00000798"/>
    </source>
</evidence>
<dbReference type="EMBL" id="BAAAOH010000001">
    <property type="protein sequence ID" value="GAA1976938.1"/>
    <property type="molecule type" value="Genomic_DNA"/>
</dbReference>
<dbReference type="Proteomes" id="UP001500326">
    <property type="component" value="Unassembled WGS sequence"/>
</dbReference>
<comment type="caution">
    <text evidence="8">The sequence shown here is derived from an EMBL/GenBank/DDBJ whole genome shotgun (WGS) entry which is preliminary data.</text>
</comment>
<dbReference type="EC" id="3.1.4.4" evidence="3"/>
<keyword evidence="4" id="KW-0378">Hydrolase</keyword>
<comment type="catalytic activity">
    <reaction evidence="1">
        <text>a 1,2-diacyl-sn-glycero-3-phosphocholine + H2O = a 1,2-diacyl-sn-glycero-3-phosphate + choline + H(+)</text>
        <dbReference type="Rhea" id="RHEA:14445"/>
        <dbReference type="ChEBI" id="CHEBI:15354"/>
        <dbReference type="ChEBI" id="CHEBI:15377"/>
        <dbReference type="ChEBI" id="CHEBI:15378"/>
        <dbReference type="ChEBI" id="CHEBI:57643"/>
        <dbReference type="ChEBI" id="CHEBI:58608"/>
        <dbReference type="EC" id="3.1.4.4"/>
    </reaction>
</comment>
<evidence type="ECO:0000256" key="6">
    <source>
        <dbReference type="ARBA" id="ARBA00023098"/>
    </source>
</evidence>
<evidence type="ECO:0000259" key="7">
    <source>
        <dbReference type="PROSITE" id="PS50035"/>
    </source>
</evidence>
<dbReference type="Gene3D" id="3.30.870.10">
    <property type="entry name" value="Endonuclease Chain A"/>
    <property type="match status" value="2"/>
</dbReference>
<accession>A0ABN2RXZ8</accession>
<comment type="similarity">
    <text evidence="2">Belongs to the phospholipase D family.</text>
</comment>
<sequence>MSVSVGNLELHTGPSSVGGPDDLDAAIRAFIGATKHSLAIAVQELDSKSVASAILTAKAAHEAARKPGEDRLGVQLILEGDYLTEESPLTDPWLPSGANERNREIHAAMLRAGVDVVTDLNPNIFHQKFIVRDVDTDNAAVLTGSTNFTLTDTGLNTPANGGDASGNNLNHIVILRGRTAASQYQNEFERMRDSGTFGALHERVEARPKEFRIGDVRVKPLFAPRHGPEMEIIKQMLKAKVSIDFAMYTFAASSGIDDAMFRLRPGLARIRGIIDRTQGRQTWTPAAALKAAGIDLHMNKKGVGVRKVHHKLMVIDECITIVGSFNYTAPANTLNDENIIVIGDLDEQPGSAADVGQRAIAAYAVAEIERMIGQLGEPA</sequence>
<protein>
    <recommendedName>
        <fullName evidence="3">phospholipase D</fullName>
        <ecNumber evidence="3">3.1.4.4</ecNumber>
    </recommendedName>
</protein>
<keyword evidence="5" id="KW-0442">Lipid degradation</keyword>
<dbReference type="PANTHER" id="PTHR43856">
    <property type="entry name" value="CARDIOLIPIN HYDROLASE"/>
    <property type="match status" value="1"/>
</dbReference>
<evidence type="ECO:0000256" key="3">
    <source>
        <dbReference type="ARBA" id="ARBA00012027"/>
    </source>
</evidence>
<keyword evidence="6" id="KW-0443">Lipid metabolism</keyword>
<dbReference type="SMART" id="SM00155">
    <property type="entry name" value="PLDc"/>
    <property type="match status" value="2"/>
</dbReference>
<dbReference type="PANTHER" id="PTHR43856:SF1">
    <property type="entry name" value="MITOCHONDRIAL CARDIOLIPIN HYDROLASE"/>
    <property type="match status" value="1"/>
</dbReference>
<keyword evidence="9" id="KW-1185">Reference proteome</keyword>
<dbReference type="Pfam" id="PF13091">
    <property type="entry name" value="PLDc_2"/>
    <property type="match status" value="2"/>
</dbReference>
<dbReference type="InterPro" id="IPR001736">
    <property type="entry name" value="PLipase_D/transphosphatidylase"/>
</dbReference>
<evidence type="ECO:0000256" key="2">
    <source>
        <dbReference type="ARBA" id="ARBA00008664"/>
    </source>
</evidence>
<dbReference type="SUPFAM" id="SSF56024">
    <property type="entry name" value="Phospholipase D/nuclease"/>
    <property type="match status" value="2"/>
</dbReference>
<organism evidence="8 9">
    <name type="scientific">Microbacterium pumilum</name>
    <dbReference type="NCBI Taxonomy" id="344165"/>
    <lineage>
        <taxon>Bacteria</taxon>
        <taxon>Bacillati</taxon>
        <taxon>Actinomycetota</taxon>
        <taxon>Actinomycetes</taxon>
        <taxon>Micrococcales</taxon>
        <taxon>Microbacteriaceae</taxon>
        <taxon>Microbacterium</taxon>
    </lineage>
</organism>
<name>A0ABN2RXZ8_9MICO</name>
<dbReference type="InterPro" id="IPR051406">
    <property type="entry name" value="PLD_domain"/>
</dbReference>
<dbReference type="RefSeq" id="WP_344058635.1">
    <property type="nucleotide sequence ID" value="NZ_BAAAOH010000001.1"/>
</dbReference>
<gene>
    <name evidence="8" type="ORF">GCM10009777_07430</name>
</gene>
<feature type="domain" description="PLD phosphodiesterase" evidence="7">
    <location>
        <begin position="304"/>
        <end position="331"/>
    </location>
</feature>
<evidence type="ECO:0000313" key="9">
    <source>
        <dbReference type="Proteomes" id="UP001500326"/>
    </source>
</evidence>
<evidence type="ECO:0000256" key="4">
    <source>
        <dbReference type="ARBA" id="ARBA00022801"/>
    </source>
</evidence>
<proteinExistence type="inferred from homology"/>